<sequence length="62" mass="7027">MEPIGPEEQKGQFSRSNNPLSGSMDYSTRKLAKQGFTSFGDCLTLKIGFFVRRDHQAPYLRS</sequence>
<comment type="caution">
    <text evidence="2">The sequence shown here is derived from an EMBL/GenBank/DDBJ whole genome shotgun (WGS) entry which is preliminary data.</text>
</comment>
<protein>
    <submittedName>
        <fullName evidence="2">Uncharacterized protein</fullName>
    </submittedName>
</protein>
<evidence type="ECO:0000313" key="3">
    <source>
        <dbReference type="Proteomes" id="UP000824120"/>
    </source>
</evidence>
<feature type="region of interest" description="Disordered" evidence="1">
    <location>
        <begin position="1"/>
        <end position="25"/>
    </location>
</feature>
<name>A0A9J5WM06_SOLCO</name>
<keyword evidence="3" id="KW-1185">Reference proteome</keyword>
<proteinExistence type="predicted"/>
<dbReference type="EMBL" id="JACXVP010000011">
    <property type="protein sequence ID" value="KAG5576405.1"/>
    <property type="molecule type" value="Genomic_DNA"/>
</dbReference>
<feature type="compositionally biased region" description="Polar residues" evidence="1">
    <location>
        <begin position="11"/>
        <end position="25"/>
    </location>
</feature>
<dbReference type="Proteomes" id="UP000824120">
    <property type="component" value="Chromosome 11"/>
</dbReference>
<reference evidence="2 3" key="1">
    <citation type="submission" date="2020-09" db="EMBL/GenBank/DDBJ databases">
        <title>De no assembly of potato wild relative species, Solanum commersonii.</title>
        <authorList>
            <person name="Cho K."/>
        </authorList>
    </citation>
    <scope>NUCLEOTIDE SEQUENCE [LARGE SCALE GENOMIC DNA]</scope>
    <source>
        <strain evidence="2">LZ3.2</strain>
        <tissue evidence="2">Leaf</tissue>
    </source>
</reference>
<dbReference type="AlphaFoldDB" id="A0A9J5WM06"/>
<evidence type="ECO:0000313" key="2">
    <source>
        <dbReference type="EMBL" id="KAG5576405.1"/>
    </source>
</evidence>
<gene>
    <name evidence="2" type="ORF">H5410_056539</name>
</gene>
<organism evidence="2 3">
    <name type="scientific">Solanum commersonii</name>
    <name type="common">Commerson's wild potato</name>
    <name type="synonym">Commerson's nightshade</name>
    <dbReference type="NCBI Taxonomy" id="4109"/>
    <lineage>
        <taxon>Eukaryota</taxon>
        <taxon>Viridiplantae</taxon>
        <taxon>Streptophyta</taxon>
        <taxon>Embryophyta</taxon>
        <taxon>Tracheophyta</taxon>
        <taxon>Spermatophyta</taxon>
        <taxon>Magnoliopsida</taxon>
        <taxon>eudicotyledons</taxon>
        <taxon>Gunneridae</taxon>
        <taxon>Pentapetalae</taxon>
        <taxon>asterids</taxon>
        <taxon>lamiids</taxon>
        <taxon>Solanales</taxon>
        <taxon>Solanaceae</taxon>
        <taxon>Solanoideae</taxon>
        <taxon>Solaneae</taxon>
        <taxon>Solanum</taxon>
    </lineage>
</organism>
<accession>A0A9J5WM06</accession>
<evidence type="ECO:0000256" key="1">
    <source>
        <dbReference type="SAM" id="MobiDB-lite"/>
    </source>
</evidence>